<evidence type="ECO:0000256" key="2">
    <source>
        <dbReference type="ARBA" id="ARBA00023295"/>
    </source>
</evidence>
<comment type="caution">
    <text evidence="7">The sequence shown here is derived from an EMBL/GenBank/DDBJ whole genome shotgun (WGS) entry which is preliminary data.</text>
</comment>
<dbReference type="AlphaFoldDB" id="A0A3N1CZD5"/>
<dbReference type="GO" id="GO:0000272">
    <property type="term" value="P:polysaccharide catabolic process"/>
    <property type="evidence" value="ECO:0007669"/>
    <property type="project" value="InterPro"/>
</dbReference>
<reference evidence="7 8" key="1">
    <citation type="submission" date="2018-11" db="EMBL/GenBank/DDBJ databases">
        <title>Sequencing the genomes of 1000 actinobacteria strains.</title>
        <authorList>
            <person name="Klenk H.-P."/>
        </authorList>
    </citation>
    <scope>NUCLEOTIDE SEQUENCE [LARGE SCALE GENOMIC DNA]</scope>
    <source>
        <strain evidence="7 8">DSM 44254</strain>
    </source>
</reference>
<accession>A0A3N1CZD5</accession>
<evidence type="ECO:0000256" key="5">
    <source>
        <dbReference type="SAM" id="SignalP"/>
    </source>
</evidence>
<keyword evidence="2 3" id="KW-0326">Glycosidase</keyword>
<dbReference type="InterPro" id="IPR017853">
    <property type="entry name" value="GH"/>
</dbReference>
<dbReference type="InterPro" id="IPR001547">
    <property type="entry name" value="Glyco_hydro_5"/>
</dbReference>
<keyword evidence="5" id="KW-0732">Signal</keyword>
<dbReference type="Pfam" id="PF00150">
    <property type="entry name" value="Cellulase"/>
    <property type="match status" value="1"/>
</dbReference>
<sequence length="486" mass="52440">MTLRALLVTGALVLSALWAPAPVGADSGWTLPRLTVEGRVIKDVTGRTVLLRGVNVNQLNDYADNGQDLPTVVPLDRTDFAEIAALGFNVVRLNLAWSALEPTPGAFDPEYVARIRQAVGDAADHGLYTVLDMHQDAWGKTVGTPPGKTCPSGTVPGIGWDGAPAWATRTDGWSTCTVLVREVSPAVARAFQHFYDDTDGVQTHLVRTWGRLAAEFRDEPAVAGYDLLNEPNPGLRTPVAAARQIGAFYRRAIDEIRAAETGGFPHLVIFEPSVLWSGFGLDALPPRASIADPLAVFSPHLYNESITVAPFPSIETGFALADASAAFLGVPLWTGEWGWFGDPATDRPKVDRFLDALDTRHTGGAWWSWKQACGDPHAVRDANTHDPQNNLSRIDCPSGTSLGVHPDRAAPLSRPYPRALPGTALKTTPTEISGTRHTGSCLLEAWYPTRPTVLTTRNLTDLQLTELNGGWRLTACATSTYTLKTT</sequence>
<dbReference type="GO" id="GO:0004553">
    <property type="term" value="F:hydrolase activity, hydrolyzing O-glycosyl compounds"/>
    <property type="evidence" value="ECO:0007669"/>
    <property type="project" value="InterPro"/>
</dbReference>
<comment type="similarity">
    <text evidence="3">Belongs to the glycosyl hydrolase 5 (cellulase A) family.</text>
</comment>
<dbReference type="PANTHER" id="PTHR31308">
    <property type="match status" value="1"/>
</dbReference>
<name>A0A3N1CZD5_9ACTN</name>
<feature type="domain" description="Glycoside hydrolase family 5" evidence="6">
    <location>
        <begin position="76"/>
        <end position="371"/>
    </location>
</feature>
<gene>
    <name evidence="7" type="ORF">EDD29_4220</name>
</gene>
<feature type="signal peptide" evidence="5">
    <location>
        <begin position="1"/>
        <end position="25"/>
    </location>
</feature>
<dbReference type="OrthoDB" id="4771662at2"/>
<keyword evidence="1 3" id="KW-0378">Hydrolase</keyword>
<feature type="chain" id="PRO_5017977010" evidence="5">
    <location>
        <begin position="26"/>
        <end position="486"/>
    </location>
</feature>
<dbReference type="PANTHER" id="PTHR31308:SF3">
    <property type="entry name" value="ENDOGLYCOCERAMIDASE"/>
    <property type="match status" value="1"/>
</dbReference>
<evidence type="ECO:0000256" key="3">
    <source>
        <dbReference type="RuleBase" id="RU361153"/>
    </source>
</evidence>
<dbReference type="InterPro" id="IPR052066">
    <property type="entry name" value="Glycosphingolipid_Hydrolases"/>
</dbReference>
<proteinExistence type="inferred from homology"/>
<dbReference type="Proteomes" id="UP000272400">
    <property type="component" value="Unassembled WGS sequence"/>
</dbReference>
<keyword evidence="8" id="KW-1185">Reference proteome</keyword>
<feature type="region of interest" description="Disordered" evidence="4">
    <location>
        <begin position="408"/>
        <end position="433"/>
    </location>
</feature>
<dbReference type="SUPFAM" id="SSF51445">
    <property type="entry name" value="(Trans)glycosidases"/>
    <property type="match status" value="1"/>
</dbReference>
<evidence type="ECO:0000259" key="6">
    <source>
        <dbReference type="Pfam" id="PF00150"/>
    </source>
</evidence>
<evidence type="ECO:0000256" key="4">
    <source>
        <dbReference type="SAM" id="MobiDB-lite"/>
    </source>
</evidence>
<evidence type="ECO:0000256" key="1">
    <source>
        <dbReference type="ARBA" id="ARBA00022801"/>
    </source>
</evidence>
<dbReference type="Gene3D" id="3.20.20.80">
    <property type="entry name" value="Glycosidases"/>
    <property type="match status" value="1"/>
</dbReference>
<dbReference type="RefSeq" id="WP_123666027.1">
    <property type="nucleotide sequence ID" value="NZ_RJKE01000001.1"/>
</dbReference>
<evidence type="ECO:0000313" key="8">
    <source>
        <dbReference type="Proteomes" id="UP000272400"/>
    </source>
</evidence>
<protein>
    <submittedName>
        <fullName evidence="7">Endoglycosylceramidase</fullName>
    </submittedName>
</protein>
<dbReference type="EMBL" id="RJKE01000001">
    <property type="protein sequence ID" value="ROO86645.1"/>
    <property type="molecule type" value="Genomic_DNA"/>
</dbReference>
<organism evidence="7 8">
    <name type="scientific">Actinocorallia herbida</name>
    <dbReference type="NCBI Taxonomy" id="58109"/>
    <lineage>
        <taxon>Bacteria</taxon>
        <taxon>Bacillati</taxon>
        <taxon>Actinomycetota</taxon>
        <taxon>Actinomycetes</taxon>
        <taxon>Streptosporangiales</taxon>
        <taxon>Thermomonosporaceae</taxon>
        <taxon>Actinocorallia</taxon>
    </lineage>
</organism>
<evidence type="ECO:0000313" key="7">
    <source>
        <dbReference type="EMBL" id="ROO86645.1"/>
    </source>
</evidence>